<proteinExistence type="predicted"/>
<evidence type="ECO:0008006" key="3">
    <source>
        <dbReference type="Google" id="ProtNLM"/>
    </source>
</evidence>
<evidence type="ECO:0000313" key="1">
    <source>
        <dbReference type="EMBL" id="OHB17286.1"/>
    </source>
</evidence>
<sequence length="85" mass="9928">MQTMVNIEVVKGANENNLSALRRFTKRVQSSGVLPQVRSKRYAQHLPSRNVRRVKYLNYIKKKEAVAELIKLGKLSEISKFTRRR</sequence>
<protein>
    <recommendedName>
        <fullName evidence="3">30S ribosomal protein S21</fullName>
    </recommendedName>
</protein>
<dbReference type="AlphaFoldDB" id="A0A1G2V6L4"/>
<evidence type="ECO:0000313" key="2">
    <source>
        <dbReference type="Proteomes" id="UP000176868"/>
    </source>
</evidence>
<reference evidence="1 2" key="1">
    <citation type="journal article" date="2016" name="Nat. Commun.">
        <title>Thousands of microbial genomes shed light on interconnected biogeochemical processes in an aquifer system.</title>
        <authorList>
            <person name="Anantharaman K."/>
            <person name="Brown C.T."/>
            <person name="Hug L.A."/>
            <person name="Sharon I."/>
            <person name="Castelle C.J."/>
            <person name="Probst A.J."/>
            <person name="Thomas B.C."/>
            <person name="Singh A."/>
            <person name="Wilkins M.J."/>
            <person name="Karaoz U."/>
            <person name="Brodie E.L."/>
            <person name="Williams K.H."/>
            <person name="Hubbard S.S."/>
            <person name="Banfield J.F."/>
        </authorList>
    </citation>
    <scope>NUCLEOTIDE SEQUENCE [LARGE SCALE GENOMIC DNA]</scope>
</reference>
<name>A0A1G2V6L4_9BACT</name>
<dbReference type="Proteomes" id="UP000176868">
    <property type="component" value="Unassembled WGS sequence"/>
</dbReference>
<comment type="caution">
    <text evidence="1">The sequence shown here is derived from an EMBL/GenBank/DDBJ whole genome shotgun (WGS) entry which is preliminary data.</text>
</comment>
<dbReference type="EMBL" id="MHWZ01000025">
    <property type="protein sequence ID" value="OHB17286.1"/>
    <property type="molecule type" value="Genomic_DNA"/>
</dbReference>
<organism evidence="1 2">
    <name type="scientific">Candidatus Zambryskibacteria bacterium RIFOXYD2_FULL_43_10</name>
    <dbReference type="NCBI Taxonomy" id="1802782"/>
    <lineage>
        <taxon>Bacteria</taxon>
        <taxon>Candidatus Zambryskiibacteriota</taxon>
    </lineage>
</organism>
<dbReference type="STRING" id="1802782.A2544_01655"/>
<gene>
    <name evidence="1" type="ORF">A2544_01655</name>
</gene>
<accession>A0A1G2V6L4</accession>